<organism evidence="2 3">
    <name type="scientific">Variovorax humicola</name>
    <dbReference type="NCBI Taxonomy" id="1769758"/>
    <lineage>
        <taxon>Bacteria</taxon>
        <taxon>Pseudomonadati</taxon>
        <taxon>Pseudomonadota</taxon>
        <taxon>Betaproteobacteria</taxon>
        <taxon>Burkholderiales</taxon>
        <taxon>Comamonadaceae</taxon>
        <taxon>Variovorax</taxon>
    </lineage>
</organism>
<protein>
    <submittedName>
        <fullName evidence="2">Dabb family protein</fullName>
    </submittedName>
</protein>
<name>A0ABU8W9I0_9BURK</name>
<dbReference type="RefSeq" id="WP_340366985.1">
    <property type="nucleotide sequence ID" value="NZ_JBBKZV010000027.1"/>
</dbReference>
<feature type="domain" description="Stress-response A/B barrel" evidence="1">
    <location>
        <begin position="3"/>
        <end position="98"/>
    </location>
</feature>
<reference evidence="2 3" key="1">
    <citation type="submission" date="2024-03" db="EMBL/GenBank/DDBJ databases">
        <title>Novel species of the genus Variovorax.</title>
        <authorList>
            <person name="Liu Q."/>
            <person name="Xin Y.-H."/>
        </authorList>
    </citation>
    <scope>NUCLEOTIDE SEQUENCE [LARGE SCALE GENOMIC DNA]</scope>
    <source>
        <strain evidence="2 3">KACC 18501</strain>
    </source>
</reference>
<dbReference type="SMART" id="SM00886">
    <property type="entry name" value="Dabb"/>
    <property type="match status" value="1"/>
</dbReference>
<evidence type="ECO:0000313" key="3">
    <source>
        <dbReference type="Proteomes" id="UP001363010"/>
    </source>
</evidence>
<keyword evidence="3" id="KW-1185">Reference proteome</keyword>
<dbReference type="InterPro" id="IPR011008">
    <property type="entry name" value="Dimeric_a/b-barrel"/>
</dbReference>
<gene>
    <name evidence="2" type="ORF">WKW80_28640</name>
</gene>
<accession>A0ABU8W9I0</accession>
<proteinExistence type="predicted"/>
<dbReference type="SUPFAM" id="SSF54909">
    <property type="entry name" value="Dimeric alpha+beta barrel"/>
    <property type="match status" value="1"/>
</dbReference>
<comment type="caution">
    <text evidence="2">The sequence shown here is derived from an EMBL/GenBank/DDBJ whole genome shotgun (WGS) entry which is preliminary data.</text>
</comment>
<evidence type="ECO:0000313" key="2">
    <source>
        <dbReference type="EMBL" id="MEJ8825951.1"/>
    </source>
</evidence>
<dbReference type="Gene3D" id="3.30.70.100">
    <property type="match status" value="1"/>
</dbReference>
<dbReference type="EMBL" id="JBBKZV010000027">
    <property type="protein sequence ID" value="MEJ8825951.1"/>
    <property type="molecule type" value="Genomic_DNA"/>
</dbReference>
<dbReference type="Pfam" id="PF07876">
    <property type="entry name" value="Dabb"/>
    <property type="match status" value="1"/>
</dbReference>
<dbReference type="PROSITE" id="PS51502">
    <property type="entry name" value="S_R_A_B_BARREL"/>
    <property type="match status" value="1"/>
</dbReference>
<dbReference type="InterPro" id="IPR013097">
    <property type="entry name" value="Dabb"/>
</dbReference>
<sequence>MTMRHIVLFRRKLDTAKDAALEAALAERMAALGARIPVIQGWKFAANELARPICWDYVLEAEVADAKALDEYLFHPLHQALVADLKPYFEWAAADYTA</sequence>
<dbReference type="Proteomes" id="UP001363010">
    <property type="component" value="Unassembled WGS sequence"/>
</dbReference>
<evidence type="ECO:0000259" key="1">
    <source>
        <dbReference type="PROSITE" id="PS51502"/>
    </source>
</evidence>